<name>A0A4D7QEZ8_9HYPH</name>
<dbReference type="PANTHER" id="PTHR31650">
    <property type="entry name" value="O-ACYLTRANSFERASE (WSD1-LIKE) FAMILY PROTEIN"/>
    <property type="match status" value="1"/>
</dbReference>
<dbReference type="SUPFAM" id="SSF52777">
    <property type="entry name" value="CoA-dependent acyltransferases"/>
    <property type="match status" value="1"/>
</dbReference>
<feature type="domain" description="O-acyltransferase WSD1 C-terminal" evidence="13">
    <location>
        <begin position="490"/>
        <end position="640"/>
    </location>
</feature>
<evidence type="ECO:0000256" key="11">
    <source>
        <dbReference type="SAM" id="MobiDB-lite"/>
    </source>
</evidence>
<feature type="compositionally biased region" description="Basic and acidic residues" evidence="11">
    <location>
        <begin position="15"/>
        <end position="24"/>
    </location>
</feature>
<keyword evidence="9 14" id="KW-0012">Acyltransferase</keyword>
<dbReference type="InterPro" id="IPR009721">
    <property type="entry name" value="O-acyltransferase_WSD1_C"/>
</dbReference>
<evidence type="ECO:0000259" key="12">
    <source>
        <dbReference type="Pfam" id="PF03007"/>
    </source>
</evidence>
<dbReference type="AlphaFoldDB" id="A0A4D7QEZ8"/>
<proteinExistence type="inferred from homology"/>
<dbReference type="Pfam" id="PF03007">
    <property type="entry name" value="WS_DGAT_cat"/>
    <property type="match status" value="1"/>
</dbReference>
<evidence type="ECO:0000313" key="14">
    <source>
        <dbReference type="EMBL" id="QCK84369.1"/>
    </source>
</evidence>
<comment type="catalytic activity">
    <reaction evidence="10">
        <text>an acyl-CoA + a 1,2-diacyl-sn-glycerol = a triacyl-sn-glycerol + CoA</text>
        <dbReference type="Rhea" id="RHEA:10868"/>
        <dbReference type="ChEBI" id="CHEBI:17815"/>
        <dbReference type="ChEBI" id="CHEBI:57287"/>
        <dbReference type="ChEBI" id="CHEBI:58342"/>
        <dbReference type="ChEBI" id="CHEBI:64615"/>
        <dbReference type="EC" id="2.3.1.20"/>
    </reaction>
</comment>
<comment type="pathway">
    <text evidence="1">Glycerolipid metabolism; triacylglycerol biosynthesis.</text>
</comment>
<feature type="domain" description="O-acyltransferase WSD1-like N-terminal" evidence="12">
    <location>
        <begin position="170"/>
        <end position="449"/>
    </location>
</feature>
<gene>
    <name evidence="14" type="ORF">E8L99_00425</name>
</gene>
<sequence length="735" mass="77485">MAADLGQCRREHEIRELRHDDHRAGNAGNEADVHGGQGAAPSGRLKDARHADTVRPEPIPTLSCEIPIRLCPMCRLKTALSWDQSPAKCCAASAWPSPSAPALIQAARAPHPCPLPACGERVQSPLRCESPLQPRACQIWSRERSMSSKDPPPCPGRERIVSREACMKQLSGIDATFLYMETPETPMHVAGLTLYDRPKGMTGSFHDHFTAFLKTRIHLIPIFSKKLARTLLDLDHPGWVDTADVDFAYHVRQVVLDGPGSFDQLEAKVGELHSVLLDRSKPLWQFTVIEGLADGRLALYSKVHHAAVDGGAGMVITKALYDVTEVPRVVEPPEPRALPPKPSQAERALTGLNDLVGNLMRQHLNMLAAGAELITSVAGALSPAGSGKAPAADEPKTTSGGAQLPSFVPPKTPFNVTITGQRAYAARSLPLADAKLIAKATGAKINDVVMGICSGALRRYLLARKKLPKTPLIAFVPISLREAGNTEINNQVFGMNCPLATDIADPLERLASIRRTSNTSKSIAGTAKSAAPKDFTMIGAPLLLPGLMKLFGKSGLADLVPMGVNVVISNTAGPNFPLYCAGAKISALYPVSIPTHGVGLNFTVQSYLDHLDFGLTGCAKAVPDMGRLADHLAEALAELKTAVVAKMAAAAPHKNVEASPAPSQEPAKDRAATAADGKAAQKPVAAKAAKPSAKPKAGAAKARVATAPAAKPASAKAASAKAASVKTRAPKAAAR</sequence>
<evidence type="ECO:0000259" key="13">
    <source>
        <dbReference type="Pfam" id="PF06974"/>
    </source>
</evidence>
<accession>A0A4D7QEZ8</accession>
<reference evidence="14 15" key="1">
    <citation type="submission" date="2019-04" db="EMBL/GenBank/DDBJ databases">
        <title>Phreatobacter aquaticus sp. nov.</title>
        <authorList>
            <person name="Choi A."/>
            <person name="Baek K."/>
        </authorList>
    </citation>
    <scope>NUCLEOTIDE SEQUENCE [LARGE SCALE GENOMIC DNA]</scope>
    <source>
        <strain evidence="14 15">NMCR1094</strain>
    </source>
</reference>
<comment type="pathway">
    <text evidence="2">Lipid metabolism.</text>
</comment>
<keyword evidence="5" id="KW-0444">Lipid biosynthesis</keyword>
<dbReference type="GO" id="GO:0006071">
    <property type="term" value="P:glycerol metabolic process"/>
    <property type="evidence" value="ECO:0007669"/>
    <property type="project" value="UniProtKB-KW"/>
</dbReference>
<evidence type="ECO:0000256" key="1">
    <source>
        <dbReference type="ARBA" id="ARBA00004771"/>
    </source>
</evidence>
<evidence type="ECO:0000313" key="15">
    <source>
        <dbReference type="Proteomes" id="UP000298588"/>
    </source>
</evidence>
<dbReference type="EC" id="2.3.1.20" evidence="4"/>
<feature type="region of interest" description="Disordered" evidence="11">
    <location>
        <begin position="15"/>
        <end position="52"/>
    </location>
</feature>
<dbReference type="InterPro" id="IPR004255">
    <property type="entry name" value="O-acyltransferase_WSD1_N"/>
</dbReference>
<dbReference type="UniPathway" id="UPA00282"/>
<evidence type="ECO:0000256" key="5">
    <source>
        <dbReference type="ARBA" id="ARBA00022516"/>
    </source>
</evidence>
<evidence type="ECO:0000256" key="4">
    <source>
        <dbReference type="ARBA" id="ARBA00013244"/>
    </source>
</evidence>
<dbReference type="EMBL" id="CP039865">
    <property type="protein sequence ID" value="QCK84369.1"/>
    <property type="molecule type" value="Genomic_DNA"/>
</dbReference>
<dbReference type="NCBIfam" id="TIGR02946">
    <property type="entry name" value="acyl_WS_DGAT"/>
    <property type="match status" value="1"/>
</dbReference>
<keyword evidence="7" id="KW-0319">Glycerol metabolism</keyword>
<dbReference type="GO" id="GO:0071731">
    <property type="term" value="P:response to nitric oxide"/>
    <property type="evidence" value="ECO:0007669"/>
    <property type="project" value="TreeGrafter"/>
</dbReference>
<dbReference type="OrthoDB" id="7440981at2"/>
<dbReference type="InterPro" id="IPR045034">
    <property type="entry name" value="O-acyltransferase_WSD1-like"/>
</dbReference>
<evidence type="ECO:0000256" key="3">
    <source>
        <dbReference type="ARBA" id="ARBA00009587"/>
    </source>
</evidence>
<comment type="similarity">
    <text evidence="3">Belongs to the long-chain O-acyltransferase family.</text>
</comment>
<evidence type="ECO:0000256" key="2">
    <source>
        <dbReference type="ARBA" id="ARBA00005189"/>
    </source>
</evidence>
<keyword evidence="15" id="KW-1185">Reference proteome</keyword>
<feature type="compositionally biased region" description="Low complexity" evidence="11">
    <location>
        <begin position="672"/>
        <end position="727"/>
    </location>
</feature>
<evidence type="ECO:0000256" key="9">
    <source>
        <dbReference type="ARBA" id="ARBA00023315"/>
    </source>
</evidence>
<dbReference type="GO" id="GO:0019432">
    <property type="term" value="P:triglyceride biosynthetic process"/>
    <property type="evidence" value="ECO:0007669"/>
    <property type="project" value="UniProtKB-UniPathway"/>
</dbReference>
<dbReference type="GO" id="GO:0005886">
    <property type="term" value="C:plasma membrane"/>
    <property type="evidence" value="ECO:0007669"/>
    <property type="project" value="TreeGrafter"/>
</dbReference>
<feature type="region of interest" description="Disordered" evidence="11">
    <location>
        <begin position="653"/>
        <end position="735"/>
    </location>
</feature>
<organism evidence="14 15">
    <name type="scientific">Phreatobacter aquaticus</name>
    <dbReference type="NCBI Taxonomy" id="2570229"/>
    <lineage>
        <taxon>Bacteria</taxon>
        <taxon>Pseudomonadati</taxon>
        <taxon>Pseudomonadota</taxon>
        <taxon>Alphaproteobacteria</taxon>
        <taxon>Hyphomicrobiales</taxon>
        <taxon>Phreatobacteraceae</taxon>
        <taxon>Phreatobacter</taxon>
    </lineage>
</organism>
<dbReference type="GO" id="GO:0051701">
    <property type="term" value="P:biological process involved in interaction with host"/>
    <property type="evidence" value="ECO:0007669"/>
    <property type="project" value="TreeGrafter"/>
</dbReference>
<dbReference type="GO" id="GO:0001666">
    <property type="term" value="P:response to hypoxia"/>
    <property type="evidence" value="ECO:0007669"/>
    <property type="project" value="TreeGrafter"/>
</dbReference>
<feature type="region of interest" description="Disordered" evidence="11">
    <location>
        <begin position="385"/>
        <end position="406"/>
    </location>
</feature>
<evidence type="ECO:0000256" key="7">
    <source>
        <dbReference type="ARBA" id="ARBA00022798"/>
    </source>
</evidence>
<dbReference type="GO" id="GO:0004144">
    <property type="term" value="F:diacylglycerol O-acyltransferase activity"/>
    <property type="evidence" value="ECO:0007669"/>
    <property type="project" value="UniProtKB-EC"/>
</dbReference>
<dbReference type="InterPro" id="IPR014292">
    <property type="entry name" value="Acyl_transf_WS/DGAT"/>
</dbReference>
<keyword evidence="6 14" id="KW-0808">Transferase</keyword>
<evidence type="ECO:0000256" key="8">
    <source>
        <dbReference type="ARBA" id="ARBA00023098"/>
    </source>
</evidence>
<evidence type="ECO:0000256" key="10">
    <source>
        <dbReference type="ARBA" id="ARBA00048109"/>
    </source>
</evidence>
<protein>
    <recommendedName>
        <fullName evidence="4">diacylglycerol O-acyltransferase</fullName>
        <ecNumber evidence="4">2.3.1.20</ecNumber>
    </recommendedName>
</protein>
<evidence type="ECO:0000256" key="6">
    <source>
        <dbReference type="ARBA" id="ARBA00022679"/>
    </source>
</evidence>
<dbReference type="PANTHER" id="PTHR31650:SF1">
    <property type="entry name" value="WAX ESTER SYNTHASE_DIACYLGLYCEROL ACYLTRANSFERASE 4-RELATED"/>
    <property type="match status" value="1"/>
</dbReference>
<dbReference type="Proteomes" id="UP000298588">
    <property type="component" value="Chromosome"/>
</dbReference>
<dbReference type="Pfam" id="PF06974">
    <property type="entry name" value="WS_DGAT_C"/>
    <property type="match status" value="1"/>
</dbReference>
<keyword evidence="8" id="KW-0443">Lipid metabolism</keyword>
<dbReference type="KEGG" id="paqt:E8L99_00425"/>